<evidence type="ECO:0000256" key="4">
    <source>
        <dbReference type="ARBA" id="ARBA00022692"/>
    </source>
</evidence>
<dbReference type="SUPFAM" id="SSF52540">
    <property type="entry name" value="P-loop containing nucleoside triphosphate hydrolases"/>
    <property type="match status" value="2"/>
</dbReference>
<dbReference type="FunFam" id="3.40.50.300:FF:000565">
    <property type="entry name" value="ABC bile acid transporter"/>
    <property type="match status" value="1"/>
</dbReference>
<dbReference type="FunFam" id="3.40.50.300:FF:000997">
    <property type="entry name" value="Multidrug resistance-associated protein 1"/>
    <property type="match status" value="1"/>
</dbReference>
<dbReference type="CDD" id="cd18606">
    <property type="entry name" value="ABC_6TM_YOR1_D2_like"/>
    <property type="match status" value="1"/>
</dbReference>
<keyword evidence="6" id="KW-0067">ATP-binding</keyword>
<feature type="domain" description="ABC transporter" evidence="11">
    <location>
        <begin position="534"/>
        <end position="765"/>
    </location>
</feature>
<dbReference type="InterPro" id="IPR011527">
    <property type="entry name" value="ABC1_TM_dom"/>
</dbReference>
<dbReference type="InterPro" id="IPR036640">
    <property type="entry name" value="ABC1_TM_sf"/>
</dbReference>
<comment type="similarity">
    <text evidence="2">Belongs to the ABC transporter superfamily. ABCC family. Conjugate transporter (TC 3.A.1.208) subfamily.</text>
</comment>
<dbReference type="SMART" id="SM00382">
    <property type="entry name" value="AAA"/>
    <property type="match status" value="2"/>
</dbReference>
<feature type="transmembrane region" description="Helical" evidence="10">
    <location>
        <begin position="964"/>
        <end position="981"/>
    </location>
</feature>
<dbReference type="PROSITE" id="PS50893">
    <property type="entry name" value="ABC_TRANSPORTER_2"/>
    <property type="match status" value="2"/>
</dbReference>
<dbReference type="InterPro" id="IPR050173">
    <property type="entry name" value="ABC_transporter_C-like"/>
</dbReference>
<keyword evidence="4 10" id="KW-0812">Transmembrane</keyword>
<evidence type="ECO:0000313" key="13">
    <source>
        <dbReference type="EMBL" id="PLW09770.1"/>
    </source>
</evidence>
<gene>
    <name evidence="13" type="ORF">PCASD_21327</name>
</gene>
<dbReference type="InterPro" id="IPR003593">
    <property type="entry name" value="AAA+_ATPase"/>
</dbReference>
<feature type="compositionally biased region" description="Basic and acidic residues" evidence="9">
    <location>
        <begin position="516"/>
        <end position="525"/>
    </location>
</feature>
<dbReference type="InterPro" id="IPR017871">
    <property type="entry name" value="ABC_transporter-like_CS"/>
</dbReference>
<sequence>MDPTLPPSCTSTIPPKPKLLRLPRILSRKLNNNDAQSYNHTPSHPSSAPPDLKACMMDQVKVSPEGTANILSWLTFQWIQPLLSLGYRRPLVETDLWALADAHRSDVLSDRLLENYHRRQELAAAQQRRNARPSSSENLKDGGDDDDKDEGHIAKASLTYALNDTFFVRFWMAGVCKLISDALVTCAPLLNRALIEYGTRVYLHKLNPDTAPPPPSKTHGYALAVGLFLMQLSSTFFLYQFCYLAMSVSVLGRSALIAAIYKRSLAFTSKSRKQFPTPQLVGHISADVSRVETCTLFFYVIWVTPLQMAAILVILLLQIGPSSLAGVSFVLMLLPLQVIAMTIMFSLRGSVSSWTDKRTRKIHEVLQGVKLVKLFGWEDAFLSIIDRFRIQELNFLYKALVVLAASLALANCYPLLGSVVAFVAYSATGHGAGNAEAVFTSLSLFKLLGIPLLTIPIALGFLADARSGLQRLEKVFEADVVEDTDTTITIDCALDVAVRIPKATWVWEPNTSANSHSERGAESPSKDPTNSEEEKLADLKAAHDKAPHFQLTDIEMTIQRGSLTAIVGPIASGKSSLIQALIGEMKQVSGSPPSFGGAVSYCPQNAWIQNDTIRDNITFGSDLDEGRYQAVIHAACLQADLDILPQGDMTLIGERGINLSGGQKQRVNIARSIYCDSEIILFDDPLSALDANVASHVFERAIRGDKYLAGHAGIQRQTKILVTHALHLLPKVDRIIFMEDGKIHEQGTFEELVAAGGTFSALYRDFAGGRYSQDESNESSKKASGEISSDFLAEKKPDQRVDHALKSPNRGGVEGNDGLNQMQEEERVTGSVPCSVYKHLFTAGNGKWLVPLLMGCVVFEQSAVVLSSYWLVWWQSARIQLAQAYWMGVYAILAVFQTLAGFAIGAVGVTIGFHASKNLHHRALKAITRAPLSFFDTTPLGRIMNRLSKDVDTIDNKLNDSMRMVLMTLSQVIGAVILIGISSPYFLLAVAGIAGGCWYIAHFYRPSARDIQRLNNLLRSKLYAHFTESLDGITTIKAYRMNAKSIAKHCRLLDHETRAYYLTTINQQWLGMRLGALGSVLVFVVAIISVAQADSINPGQIGLILAYVQAISQSLTWLVRQMVEVENSLNSVERVLWYQDNVPQEAAALLPDTDPDPTWPSRGLIRFDSVVMSYRPGLPHVLKGFSLDVAAGEKIGVVGRTGAGKSSLMLALFRTTELESGSIEIDELNIRSIGLDRLRRAISIIPQDAILFEGTIRTNLDPFNEYDDHSLWDALSRSGLNKKRDPSKEQKDKYGLDSVIQAEGVNLSVGERNLVSLARALVKNSKIIVLDEATASVDFETDATIQETIRNEFGDRTLLCIAHRLKTIINYDKILVMDGGRAVEVGTPLGLYDQESGIFRNMCDSSSITRQDIISSRGMQASPEKN</sequence>
<dbReference type="Proteomes" id="UP000235392">
    <property type="component" value="Unassembled WGS sequence"/>
</dbReference>
<dbReference type="PANTHER" id="PTHR24223:SF456">
    <property type="entry name" value="MULTIDRUG RESISTANCE-ASSOCIATED PROTEIN LETHAL(2)03659"/>
    <property type="match status" value="1"/>
</dbReference>
<evidence type="ECO:0000256" key="9">
    <source>
        <dbReference type="SAM" id="MobiDB-lite"/>
    </source>
</evidence>
<evidence type="ECO:0000256" key="7">
    <source>
        <dbReference type="ARBA" id="ARBA00022989"/>
    </source>
</evidence>
<evidence type="ECO:0000256" key="10">
    <source>
        <dbReference type="SAM" id="Phobius"/>
    </source>
</evidence>
<dbReference type="InterPro" id="IPR027417">
    <property type="entry name" value="P-loop_NTPase"/>
</dbReference>
<dbReference type="PROSITE" id="PS00211">
    <property type="entry name" value="ABC_TRANSPORTER_1"/>
    <property type="match status" value="2"/>
</dbReference>
<evidence type="ECO:0000313" key="14">
    <source>
        <dbReference type="Proteomes" id="UP000235392"/>
    </source>
</evidence>
<evidence type="ECO:0000256" key="3">
    <source>
        <dbReference type="ARBA" id="ARBA00022448"/>
    </source>
</evidence>
<organism evidence="13 14">
    <name type="scientific">Puccinia coronata f. sp. avenae</name>
    <dbReference type="NCBI Taxonomy" id="200324"/>
    <lineage>
        <taxon>Eukaryota</taxon>
        <taxon>Fungi</taxon>
        <taxon>Dikarya</taxon>
        <taxon>Basidiomycota</taxon>
        <taxon>Pucciniomycotina</taxon>
        <taxon>Pucciniomycetes</taxon>
        <taxon>Pucciniales</taxon>
        <taxon>Pucciniaceae</taxon>
        <taxon>Puccinia</taxon>
    </lineage>
</organism>
<evidence type="ECO:0000256" key="6">
    <source>
        <dbReference type="ARBA" id="ARBA00022840"/>
    </source>
</evidence>
<feature type="region of interest" description="Disordered" evidence="9">
    <location>
        <begin position="33"/>
        <end position="52"/>
    </location>
</feature>
<comment type="subcellular location">
    <subcellularLocation>
        <location evidence="1">Membrane</location>
        <topology evidence="1">Multi-pass membrane protein</topology>
    </subcellularLocation>
</comment>
<dbReference type="Gene3D" id="1.20.1560.10">
    <property type="entry name" value="ABC transporter type 1, transmembrane domain"/>
    <property type="match status" value="2"/>
</dbReference>
<feature type="transmembrane region" description="Helical" evidence="10">
    <location>
        <begin position="848"/>
        <end position="872"/>
    </location>
</feature>
<feature type="compositionally biased region" description="Polar residues" evidence="9">
    <location>
        <begin position="33"/>
        <end position="46"/>
    </location>
</feature>
<dbReference type="GO" id="GO:0140359">
    <property type="term" value="F:ABC-type transporter activity"/>
    <property type="evidence" value="ECO:0007669"/>
    <property type="project" value="InterPro"/>
</dbReference>
<feature type="region of interest" description="Disordered" evidence="9">
    <location>
        <begin position="510"/>
        <end position="535"/>
    </location>
</feature>
<feature type="transmembrane region" description="Helical" evidence="10">
    <location>
        <begin position="395"/>
        <end position="424"/>
    </location>
</feature>
<feature type="domain" description="ABC transporter" evidence="11">
    <location>
        <begin position="1165"/>
        <end position="1404"/>
    </location>
</feature>
<protein>
    <submittedName>
        <fullName evidence="13">Uncharacterized protein</fullName>
    </submittedName>
</protein>
<keyword evidence="5" id="KW-0547">Nucleotide-binding</keyword>
<comment type="caution">
    <text evidence="13">The sequence shown here is derived from an EMBL/GenBank/DDBJ whole genome shotgun (WGS) entry which is preliminary data.</text>
</comment>
<evidence type="ECO:0000256" key="1">
    <source>
        <dbReference type="ARBA" id="ARBA00004141"/>
    </source>
</evidence>
<keyword evidence="3" id="KW-0813">Transport</keyword>
<dbReference type="InterPro" id="IPR003439">
    <property type="entry name" value="ABC_transporter-like_ATP-bd"/>
</dbReference>
<feature type="transmembrane region" description="Helical" evidence="10">
    <location>
        <begin position="884"/>
        <end position="913"/>
    </location>
</feature>
<evidence type="ECO:0000259" key="11">
    <source>
        <dbReference type="PROSITE" id="PS50893"/>
    </source>
</evidence>
<dbReference type="GO" id="GO:0005524">
    <property type="term" value="F:ATP binding"/>
    <property type="evidence" value="ECO:0007669"/>
    <property type="project" value="UniProtKB-KW"/>
</dbReference>
<dbReference type="SUPFAM" id="SSF90123">
    <property type="entry name" value="ABC transporter transmembrane region"/>
    <property type="match status" value="2"/>
</dbReference>
<name>A0A2N5S964_9BASI</name>
<evidence type="ECO:0000259" key="12">
    <source>
        <dbReference type="PROSITE" id="PS50929"/>
    </source>
</evidence>
<dbReference type="FunFam" id="1.20.1560.10:FF:000010">
    <property type="entry name" value="Multidrug resistance-associated ABC transporter"/>
    <property type="match status" value="1"/>
</dbReference>
<dbReference type="CDD" id="cd18597">
    <property type="entry name" value="ABC_6TM_YOR1_D1_like"/>
    <property type="match status" value="1"/>
</dbReference>
<dbReference type="EMBL" id="PGCI01000992">
    <property type="protein sequence ID" value="PLW09770.1"/>
    <property type="molecule type" value="Genomic_DNA"/>
</dbReference>
<feature type="transmembrane region" description="Helical" evidence="10">
    <location>
        <begin position="444"/>
        <end position="463"/>
    </location>
</feature>
<dbReference type="PROSITE" id="PS50929">
    <property type="entry name" value="ABC_TM1F"/>
    <property type="match status" value="2"/>
</dbReference>
<feature type="transmembrane region" description="Helical" evidence="10">
    <location>
        <begin position="237"/>
        <end position="261"/>
    </location>
</feature>
<keyword evidence="8 10" id="KW-0472">Membrane</keyword>
<feature type="domain" description="ABC transmembrane type-1" evidence="12">
    <location>
        <begin position="852"/>
        <end position="1127"/>
    </location>
</feature>
<dbReference type="CDD" id="cd03244">
    <property type="entry name" value="ABCC_MRP_domain2"/>
    <property type="match status" value="1"/>
</dbReference>
<reference evidence="13 14" key="1">
    <citation type="submission" date="2017-11" db="EMBL/GenBank/DDBJ databases">
        <title>De novo assembly and phasing of dikaryotic genomes from two isolates of Puccinia coronata f. sp. avenae, the causal agent of oat crown rust.</title>
        <authorList>
            <person name="Miller M.E."/>
            <person name="Zhang Y."/>
            <person name="Omidvar V."/>
            <person name="Sperschneider J."/>
            <person name="Schwessinger B."/>
            <person name="Raley C."/>
            <person name="Palmer J.M."/>
            <person name="Garnica D."/>
            <person name="Upadhyaya N."/>
            <person name="Rathjen J."/>
            <person name="Taylor J.M."/>
            <person name="Park R.F."/>
            <person name="Dodds P.N."/>
            <person name="Hirsch C.D."/>
            <person name="Kianian S.F."/>
            <person name="Figueroa M."/>
        </authorList>
    </citation>
    <scope>NUCLEOTIDE SEQUENCE [LARGE SCALE GENOMIC DNA]</scope>
    <source>
        <strain evidence="13">12SD80</strain>
    </source>
</reference>
<dbReference type="GO" id="GO:0016887">
    <property type="term" value="F:ATP hydrolysis activity"/>
    <property type="evidence" value="ECO:0007669"/>
    <property type="project" value="InterPro"/>
</dbReference>
<dbReference type="CDD" id="cd03250">
    <property type="entry name" value="ABCC_MRP_domain1"/>
    <property type="match status" value="1"/>
</dbReference>
<dbReference type="PANTHER" id="PTHR24223">
    <property type="entry name" value="ATP-BINDING CASSETTE SUB-FAMILY C"/>
    <property type="match status" value="1"/>
</dbReference>
<keyword evidence="7 10" id="KW-1133">Transmembrane helix</keyword>
<feature type="transmembrane region" description="Helical" evidence="10">
    <location>
        <begin position="987"/>
        <end position="1004"/>
    </location>
</feature>
<feature type="domain" description="ABC transmembrane type-1" evidence="12">
    <location>
        <begin position="171"/>
        <end position="464"/>
    </location>
</feature>
<dbReference type="GO" id="GO:0016020">
    <property type="term" value="C:membrane"/>
    <property type="evidence" value="ECO:0007669"/>
    <property type="project" value="UniProtKB-SubCell"/>
</dbReference>
<evidence type="ECO:0000256" key="2">
    <source>
        <dbReference type="ARBA" id="ARBA00009726"/>
    </source>
</evidence>
<feature type="transmembrane region" description="Helical" evidence="10">
    <location>
        <begin position="296"/>
        <end position="319"/>
    </location>
</feature>
<dbReference type="Pfam" id="PF00005">
    <property type="entry name" value="ABC_tran"/>
    <property type="match status" value="2"/>
</dbReference>
<proteinExistence type="inferred from homology"/>
<dbReference type="Pfam" id="PF00664">
    <property type="entry name" value="ABC_membrane"/>
    <property type="match status" value="2"/>
</dbReference>
<feature type="region of interest" description="Disordered" evidence="9">
    <location>
        <begin position="123"/>
        <end position="148"/>
    </location>
</feature>
<accession>A0A2N5S964</accession>
<feature type="transmembrane region" description="Helical" evidence="10">
    <location>
        <begin position="325"/>
        <end position="347"/>
    </location>
</feature>
<evidence type="ECO:0000256" key="5">
    <source>
        <dbReference type="ARBA" id="ARBA00022741"/>
    </source>
</evidence>
<dbReference type="Gene3D" id="3.40.50.300">
    <property type="entry name" value="P-loop containing nucleotide triphosphate hydrolases"/>
    <property type="match status" value="2"/>
</dbReference>
<feature type="transmembrane region" description="Helical" evidence="10">
    <location>
        <begin position="1074"/>
        <end position="1093"/>
    </location>
</feature>
<evidence type="ECO:0000256" key="8">
    <source>
        <dbReference type="ARBA" id="ARBA00023136"/>
    </source>
</evidence>